<proteinExistence type="predicted"/>
<evidence type="ECO:0000259" key="1">
    <source>
        <dbReference type="Pfam" id="PF22041"/>
    </source>
</evidence>
<dbReference type="InterPro" id="IPR036282">
    <property type="entry name" value="Glutathione-S-Trfase_C_sf"/>
</dbReference>
<gene>
    <name evidence="2" type="ORF">Moror_11123</name>
</gene>
<sequence>MYPRLLSDETEHHSTLSQSFMTPTLAKPSLILPKLQSISKKLIRIHLASFLWVHAAFYDAFEDHRLHNQLRFVMPKTLIILNPPSYEFFKETREKRFRSITMDDFYPKGQEKEELWKDNWAVIDSWLKKNPTGDFVFGETITWADFVLAEWVIWYRILFGVDSEEWKDIASWHDGRLDKLLKKLSQYETVL</sequence>
<dbReference type="AlphaFoldDB" id="V2XQ55"/>
<evidence type="ECO:0000313" key="3">
    <source>
        <dbReference type="Proteomes" id="UP000017559"/>
    </source>
</evidence>
<feature type="domain" description="Glutathione S-transferase UstS-like C-terminal" evidence="1">
    <location>
        <begin position="54"/>
        <end position="187"/>
    </location>
</feature>
<keyword evidence="3" id="KW-1185">Reference proteome</keyword>
<dbReference type="Gene3D" id="1.20.1050.10">
    <property type="match status" value="1"/>
</dbReference>
<dbReference type="InterPro" id="IPR054416">
    <property type="entry name" value="GST_UstS-like_C"/>
</dbReference>
<dbReference type="KEGG" id="mrr:Moror_11123"/>
<reference evidence="2 3" key="1">
    <citation type="journal article" date="2014" name="BMC Genomics">
        <title>Genome and secretome analysis of the hemibiotrophic fungal pathogen, Moniliophthora roreri, which causes frosty pod rot disease of cacao: mechanisms of the biotrophic and necrotrophic phases.</title>
        <authorList>
            <person name="Meinhardt L.W."/>
            <person name="Costa G.G.L."/>
            <person name="Thomazella D.P.T."/>
            <person name="Teixeira P.J.P.L."/>
            <person name="Carazzolle M.F."/>
            <person name="Schuster S.C."/>
            <person name="Carlson J.E."/>
            <person name="Guiltinan M.J."/>
            <person name="Mieczkowski P."/>
            <person name="Farmer A."/>
            <person name="Ramaraj T."/>
            <person name="Crozier J."/>
            <person name="Davis R.E."/>
            <person name="Shao J."/>
            <person name="Melnick R.L."/>
            <person name="Pereira G.A.G."/>
            <person name="Bailey B.A."/>
        </authorList>
    </citation>
    <scope>NUCLEOTIDE SEQUENCE [LARGE SCALE GENOMIC DNA]</scope>
    <source>
        <strain evidence="2 3">MCA 2997</strain>
    </source>
</reference>
<name>V2XQ55_MONRO</name>
<dbReference type="OrthoDB" id="4951845at2759"/>
<dbReference type="Proteomes" id="UP000017559">
    <property type="component" value="Unassembled WGS sequence"/>
</dbReference>
<dbReference type="Pfam" id="PF22041">
    <property type="entry name" value="GST_C_7"/>
    <property type="match status" value="1"/>
</dbReference>
<comment type="caution">
    <text evidence="2">The sequence shown here is derived from an EMBL/GenBank/DDBJ whole genome shotgun (WGS) entry which is preliminary data.</text>
</comment>
<dbReference type="EMBL" id="AWSO01002349">
    <property type="protein sequence ID" value="ESK81604.1"/>
    <property type="molecule type" value="Genomic_DNA"/>
</dbReference>
<dbReference type="SUPFAM" id="SSF47616">
    <property type="entry name" value="GST C-terminal domain-like"/>
    <property type="match status" value="1"/>
</dbReference>
<organism evidence="2 3">
    <name type="scientific">Moniliophthora roreri (strain MCA 2997)</name>
    <name type="common">Cocoa frosty pod rot fungus</name>
    <name type="synonym">Crinipellis roreri</name>
    <dbReference type="NCBI Taxonomy" id="1381753"/>
    <lineage>
        <taxon>Eukaryota</taxon>
        <taxon>Fungi</taxon>
        <taxon>Dikarya</taxon>
        <taxon>Basidiomycota</taxon>
        <taxon>Agaricomycotina</taxon>
        <taxon>Agaricomycetes</taxon>
        <taxon>Agaricomycetidae</taxon>
        <taxon>Agaricales</taxon>
        <taxon>Marasmiineae</taxon>
        <taxon>Marasmiaceae</taxon>
        <taxon>Moniliophthora</taxon>
    </lineage>
</organism>
<protein>
    <recommendedName>
        <fullName evidence="1">Glutathione S-transferase UstS-like C-terminal domain-containing protein</fullName>
    </recommendedName>
</protein>
<evidence type="ECO:0000313" key="2">
    <source>
        <dbReference type="EMBL" id="ESK81604.1"/>
    </source>
</evidence>
<accession>V2XQ55</accession>
<dbReference type="HOGENOM" id="CLU_1421757_0_0_1"/>